<evidence type="ECO:0000256" key="1">
    <source>
        <dbReference type="SAM" id="MobiDB-lite"/>
    </source>
</evidence>
<feature type="compositionally biased region" description="Basic and acidic residues" evidence="1">
    <location>
        <begin position="228"/>
        <end position="265"/>
    </location>
</feature>
<feature type="compositionally biased region" description="Low complexity" evidence="1">
    <location>
        <begin position="273"/>
        <end position="291"/>
    </location>
</feature>
<sequence length="493" mass="54780">MPLWATRLLAATVVLGMLLVAGIGFASSYDNLRSAAIHKGFTPGLADWIPIGVDGAIIAFLALDLVLLACRIPVPLLRFAAHGMTAATVVLNATSGDQPIAEDPVRAGWHGLMPLLFIIGVEAGRRLLVHVAQLQAGTVRDRIPLHRWVLSPFRTPKLYRRMRLANVRSYREMVQREQDLDGYRVWLGQQYKNKGGIDAADETERLPMTMAGRGFTVAEALALPEKWETEQAEREEQKAERQRRQAEQAAERDKKDRLRKIRDEGEIQQAQYATEAETGTARAAAEQTQAEAEARTETTRIRTQHLRQQAERAAEAEAEALESERAAAAWRKAAEDREKAEAAEHRTEQEHLRAETAKQEERRKAAQKKAETDRLVTEQKRAEAQAAEEDRKKAEAEAATTKAERQTAEHRRAAAEAEAAALEAEDVIRLSSRERKARRVARMILTAGSVDAVPLQTIEQELNASRTTAGEIRQEAEALIENGYPNIGGGQLT</sequence>
<feature type="transmembrane region" description="Helical" evidence="2">
    <location>
        <begin position="50"/>
        <end position="70"/>
    </location>
</feature>
<dbReference type="AlphaFoldDB" id="A0A2N8P444"/>
<comment type="caution">
    <text evidence="3">The sequence shown here is derived from an EMBL/GenBank/DDBJ whole genome shotgun (WGS) entry which is preliminary data.</text>
</comment>
<organism evidence="3 4">
    <name type="scientific">Streptomyces noursei</name>
    <name type="common">Streptomyces albulus</name>
    <dbReference type="NCBI Taxonomy" id="1971"/>
    <lineage>
        <taxon>Bacteria</taxon>
        <taxon>Bacillati</taxon>
        <taxon>Actinomycetota</taxon>
        <taxon>Actinomycetes</taxon>
        <taxon>Kitasatosporales</taxon>
        <taxon>Streptomycetaceae</taxon>
        <taxon>Streptomyces</taxon>
    </lineage>
</organism>
<evidence type="ECO:0008006" key="5">
    <source>
        <dbReference type="Google" id="ProtNLM"/>
    </source>
</evidence>
<feature type="compositionally biased region" description="Basic and acidic residues" evidence="1">
    <location>
        <begin position="332"/>
        <end position="415"/>
    </location>
</feature>
<gene>
    <name evidence="3" type="ORF">AOB60_43120</name>
</gene>
<protein>
    <recommendedName>
        <fullName evidence="5">DUF2637 domain-containing protein</fullName>
    </recommendedName>
</protein>
<feature type="region of interest" description="Disordered" evidence="1">
    <location>
        <begin position="228"/>
        <end position="417"/>
    </location>
</feature>
<keyword evidence="2" id="KW-0812">Transmembrane</keyword>
<dbReference type="InterPro" id="IPR021235">
    <property type="entry name" value="DUF2637"/>
</dbReference>
<proteinExistence type="predicted"/>
<evidence type="ECO:0000256" key="2">
    <source>
        <dbReference type="SAM" id="Phobius"/>
    </source>
</evidence>
<keyword evidence="4" id="KW-1185">Reference proteome</keyword>
<evidence type="ECO:0000313" key="3">
    <source>
        <dbReference type="EMBL" id="PNE35793.1"/>
    </source>
</evidence>
<dbReference type="Proteomes" id="UP000236047">
    <property type="component" value="Unassembled WGS sequence"/>
</dbReference>
<dbReference type="PANTHER" id="PTHR23242:SF9">
    <property type="entry name" value="TRANSCRIPTION FACTOR HOXA13"/>
    <property type="match status" value="1"/>
</dbReference>
<dbReference type="Pfam" id="PF10935">
    <property type="entry name" value="DUF2637"/>
    <property type="match status" value="1"/>
</dbReference>
<dbReference type="PANTHER" id="PTHR23242">
    <property type="entry name" value="TRANSCRIPTION FACTOR HOXA13"/>
    <property type="match status" value="1"/>
</dbReference>
<name>A0A2N8P444_STRNR</name>
<accession>A0A2N8P444</accession>
<evidence type="ECO:0000313" key="4">
    <source>
        <dbReference type="Proteomes" id="UP000236047"/>
    </source>
</evidence>
<keyword evidence="2" id="KW-1133">Transmembrane helix</keyword>
<keyword evidence="2" id="KW-0472">Membrane</keyword>
<dbReference type="EMBL" id="LJSN01000007">
    <property type="protein sequence ID" value="PNE35793.1"/>
    <property type="molecule type" value="Genomic_DNA"/>
</dbReference>
<reference evidence="4" key="1">
    <citation type="submission" date="2015-09" db="EMBL/GenBank/DDBJ databases">
        <authorList>
            <person name="Graham D.E."/>
            <person name="Mahan K.M."/>
            <person name="Klingeman D.M."/>
            <person name="Fida T."/>
            <person name="Giannone R.J."/>
            <person name="Hettich R.L."/>
            <person name="Parry R.J."/>
            <person name="Spain J.C."/>
        </authorList>
    </citation>
    <scope>NUCLEOTIDE SEQUENCE [LARGE SCALE GENOMIC DNA]</scope>
    <source>
        <strain evidence="4">JCM 4701</strain>
    </source>
</reference>